<protein>
    <submittedName>
        <fullName evidence="1">Uncharacterized protein</fullName>
    </submittedName>
</protein>
<evidence type="ECO:0000313" key="1">
    <source>
        <dbReference type="EMBL" id="GAA1518448.1"/>
    </source>
</evidence>
<sequence>MTMGWSMYTARFGATKPAFLPAVEDPVAVSESVRHGLDWMFPEVDITTDTATVRLSMNAPSAEAALAHLRGSYKSALYTAGVWQVGNWPLHLLSVEAGLPQEVQDAVDSGAEVAGAASAGLHLVG</sequence>
<dbReference type="RefSeq" id="WP_141005701.1">
    <property type="nucleotide sequence ID" value="NZ_BAAAOR010000016.1"/>
</dbReference>
<evidence type="ECO:0000313" key="2">
    <source>
        <dbReference type="Proteomes" id="UP001500842"/>
    </source>
</evidence>
<name>A0ABN2AH55_9ACTN</name>
<dbReference type="EMBL" id="BAAAOR010000016">
    <property type="protein sequence ID" value="GAA1518448.1"/>
    <property type="molecule type" value="Genomic_DNA"/>
</dbReference>
<reference evidence="1 2" key="1">
    <citation type="journal article" date="2019" name="Int. J. Syst. Evol. Microbiol.">
        <title>The Global Catalogue of Microorganisms (GCM) 10K type strain sequencing project: providing services to taxonomists for standard genome sequencing and annotation.</title>
        <authorList>
            <consortium name="The Broad Institute Genomics Platform"/>
            <consortium name="The Broad Institute Genome Sequencing Center for Infectious Disease"/>
            <person name="Wu L."/>
            <person name="Ma J."/>
        </authorList>
    </citation>
    <scope>NUCLEOTIDE SEQUENCE [LARGE SCALE GENOMIC DNA]</scope>
    <source>
        <strain evidence="1 2">JCM 14942</strain>
    </source>
</reference>
<accession>A0ABN2AH55</accession>
<organism evidence="1 2">
    <name type="scientific">Nocardioides humi</name>
    <dbReference type="NCBI Taxonomy" id="449461"/>
    <lineage>
        <taxon>Bacteria</taxon>
        <taxon>Bacillati</taxon>
        <taxon>Actinomycetota</taxon>
        <taxon>Actinomycetes</taxon>
        <taxon>Propionibacteriales</taxon>
        <taxon>Nocardioidaceae</taxon>
        <taxon>Nocardioides</taxon>
    </lineage>
</organism>
<comment type="caution">
    <text evidence="1">The sequence shown here is derived from an EMBL/GenBank/DDBJ whole genome shotgun (WGS) entry which is preliminary data.</text>
</comment>
<proteinExistence type="predicted"/>
<dbReference type="Proteomes" id="UP001500842">
    <property type="component" value="Unassembled WGS sequence"/>
</dbReference>
<keyword evidence="2" id="KW-1185">Reference proteome</keyword>
<gene>
    <name evidence="1" type="ORF">GCM10009788_23130</name>
</gene>